<protein>
    <submittedName>
        <fullName evidence="1">Uncharacterized protein</fullName>
    </submittedName>
</protein>
<name>A0ABZ3H4C4_GEOAI</name>
<sequence length="164" mass="19084">MKVAVIPWNDEWRPGIIFSARDYADRVLVITSNEIVEELARTAEAEIIKLKDYDKINAVYLGLKKAKEMGCKPVFILEELSKEEFASITPLLKDAEFIVGSKYISENGVRKCEIFDFKDSNYRRILKGYEPKDPNLLEKVFYVIWCLITGLRIAIKRLLRKVRH</sequence>
<dbReference type="Proteomes" id="UP001492541">
    <property type="component" value="Chromosome"/>
</dbReference>
<evidence type="ECO:0000313" key="1">
    <source>
        <dbReference type="EMBL" id="XAT63570.1"/>
    </source>
</evidence>
<organism evidence="1 2">
    <name type="scientific">Geoglobus acetivorans</name>
    <dbReference type="NCBI Taxonomy" id="565033"/>
    <lineage>
        <taxon>Archaea</taxon>
        <taxon>Methanobacteriati</taxon>
        <taxon>Methanobacteriota</taxon>
        <taxon>Archaeoglobi</taxon>
        <taxon>Archaeoglobales</taxon>
        <taxon>Archaeoglobaceae</taxon>
        <taxon>Geoglobus</taxon>
    </lineage>
</organism>
<dbReference type="GeneID" id="90450022"/>
<reference evidence="1 2" key="1">
    <citation type="submission" date="2021-11" db="EMBL/GenBank/DDBJ databases">
        <title>Whole genome of Geoglobus acetivorans.</title>
        <authorList>
            <person name="Liu D."/>
        </authorList>
    </citation>
    <scope>NUCLEOTIDE SEQUENCE [LARGE SCALE GENOMIC DNA]</scope>
    <source>
        <strain evidence="1 2">SBH6</strain>
    </source>
</reference>
<proteinExistence type="predicted"/>
<dbReference type="EMBL" id="CP087714">
    <property type="protein sequence ID" value="XAT63570.1"/>
    <property type="molecule type" value="Genomic_DNA"/>
</dbReference>
<dbReference type="RefSeq" id="WP_193807263.1">
    <property type="nucleotide sequence ID" value="NZ_CP087714.1"/>
</dbReference>
<keyword evidence="2" id="KW-1185">Reference proteome</keyword>
<accession>A0ABZ3H4C4</accession>
<evidence type="ECO:0000313" key="2">
    <source>
        <dbReference type="Proteomes" id="UP001492541"/>
    </source>
</evidence>
<gene>
    <name evidence="1" type="ORF">LPQ35_09970</name>
</gene>